<evidence type="ECO:0000313" key="8">
    <source>
        <dbReference type="Proteomes" id="UP000537592"/>
    </source>
</evidence>
<dbReference type="Proteomes" id="UP000537592">
    <property type="component" value="Unassembled WGS sequence"/>
</dbReference>
<evidence type="ECO:0000256" key="2">
    <source>
        <dbReference type="ARBA" id="ARBA00022448"/>
    </source>
</evidence>
<dbReference type="EMBL" id="JACICC010000003">
    <property type="protein sequence ID" value="MBB3809400.1"/>
    <property type="molecule type" value="Genomic_DNA"/>
</dbReference>
<dbReference type="GO" id="GO:0015807">
    <property type="term" value="P:L-amino acid transport"/>
    <property type="evidence" value="ECO:0007669"/>
    <property type="project" value="TreeGrafter"/>
</dbReference>
<name>A0A7W5Z3Z1_9HYPH</name>
<comment type="similarity">
    <text evidence="1">Belongs to the ABC transporter superfamily.</text>
</comment>
<dbReference type="PANTHER" id="PTHR43820:SF8">
    <property type="entry name" value="ABC TRANSPORTER SUBSTRATE-BINDING PROTEIN"/>
    <property type="match status" value="1"/>
</dbReference>
<keyword evidence="4 7" id="KW-0067">ATP-binding</keyword>
<evidence type="ECO:0000313" key="7">
    <source>
        <dbReference type="EMBL" id="MBB3809400.1"/>
    </source>
</evidence>
<dbReference type="CDD" id="cd03224">
    <property type="entry name" value="ABC_TM1139_LivF_branched"/>
    <property type="match status" value="1"/>
</dbReference>
<dbReference type="SMART" id="SM00382">
    <property type="entry name" value="AAA"/>
    <property type="match status" value="1"/>
</dbReference>
<reference evidence="7 8" key="1">
    <citation type="submission" date="2020-08" db="EMBL/GenBank/DDBJ databases">
        <title>Genomic Encyclopedia of Type Strains, Phase IV (KMG-IV): sequencing the most valuable type-strain genomes for metagenomic binning, comparative biology and taxonomic classification.</title>
        <authorList>
            <person name="Goeker M."/>
        </authorList>
    </citation>
    <scope>NUCLEOTIDE SEQUENCE [LARGE SCALE GENOMIC DNA]</scope>
    <source>
        <strain evidence="7 8">DSM 28760</strain>
    </source>
</reference>
<dbReference type="SUPFAM" id="SSF52540">
    <property type="entry name" value="P-loop containing nucleoside triphosphate hydrolases"/>
    <property type="match status" value="1"/>
</dbReference>
<dbReference type="Gene3D" id="3.40.50.300">
    <property type="entry name" value="P-loop containing nucleotide triphosphate hydrolases"/>
    <property type="match status" value="1"/>
</dbReference>
<dbReference type="GO" id="GO:0015658">
    <property type="term" value="F:branched-chain amino acid transmembrane transporter activity"/>
    <property type="evidence" value="ECO:0007669"/>
    <property type="project" value="TreeGrafter"/>
</dbReference>
<organism evidence="7 8">
    <name type="scientific">Pseudochelatococcus contaminans</name>
    <dbReference type="NCBI Taxonomy" id="1538103"/>
    <lineage>
        <taxon>Bacteria</taxon>
        <taxon>Pseudomonadati</taxon>
        <taxon>Pseudomonadota</taxon>
        <taxon>Alphaproteobacteria</taxon>
        <taxon>Hyphomicrobiales</taxon>
        <taxon>Chelatococcaceae</taxon>
        <taxon>Pseudochelatococcus</taxon>
    </lineage>
</organism>
<keyword evidence="5" id="KW-0029">Amino-acid transport</keyword>
<gene>
    <name evidence="7" type="ORF">FHS81_001482</name>
</gene>
<dbReference type="InterPro" id="IPR052156">
    <property type="entry name" value="BCAA_Transport_ATP-bd_LivF"/>
</dbReference>
<dbReference type="AlphaFoldDB" id="A0A7W5Z3Z1"/>
<evidence type="ECO:0000259" key="6">
    <source>
        <dbReference type="PROSITE" id="PS50893"/>
    </source>
</evidence>
<evidence type="ECO:0000256" key="1">
    <source>
        <dbReference type="ARBA" id="ARBA00005417"/>
    </source>
</evidence>
<dbReference type="GO" id="GO:0005524">
    <property type="term" value="F:ATP binding"/>
    <property type="evidence" value="ECO:0007669"/>
    <property type="project" value="UniProtKB-KW"/>
</dbReference>
<keyword evidence="3" id="KW-0547">Nucleotide-binding</keyword>
<dbReference type="RefSeq" id="WP_183751464.1">
    <property type="nucleotide sequence ID" value="NZ_JACICC010000003.1"/>
</dbReference>
<dbReference type="GO" id="GO:0016887">
    <property type="term" value="F:ATP hydrolysis activity"/>
    <property type="evidence" value="ECO:0007669"/>
    <property type="project" value="InterPro"/>
</dbReference>
<keyword evidence="8" id="KW-1185">Reference proteome</keyword>
<dbReference type="PANTHER" id="PTHR43820">
    <property type="entry name" value="HIGH-AFFINITY BRANCHED-CHAIN AMINO ACID TRANSPORT ATP-BINDING PROTEIN LIVF"/>
    <property type="match status" value="1"/>
</dbReference>
<dbReference type="PROSITE" id="PS50893">
    <property type="entry name" value="ABC_TRANSPORTER_2"/>
    <property type="match status" value="1"/>
</dbReference>
<keyword evidence="2" id="KW-0813">Transport</keyword>
<feature type="domain" description="ABC transporter" evidence="6">
    <location>
        <begin position="19"/>
        <end position="259"/>
    </location>
</feature>
<comment type="caution">
    <text evidence="7">The sequence shown here is derived from an EMBL/GenBank/DDBJ whole genome shotgun (WGS) entry which is preliminary data.</text>
</comment>
<dbReference type="Pfam" id="PF00005">
    <property type="entry name" value="ABC_tran"/>
    <property type="match status" value="1"/>
</dbReference>
<dbReference type="InterPro" id="IPR027417">
    <property type="entry name" value="P-loop_NTPase"/>
</dbReference>
<proteinExistence type="inferred from homology"/>
<dbReference type="InterPro" id="IPR003439">
    <property type="entry name" value="ABC_transporter-like_ATP-bd"/>
</dbReference>
<sequence>MSLNPVSTPAPEQAADVILSVNNIEVIYDHVILVLKGVSLTVPKGGIVAVLGANGAGKTTTLKAISNLLHAERGEVTKGSIEFNGERIDRLSPNELVRRGCIQVMEGRHCFGHLSIEENLLTGAFTRRDGWGAVKRDLEKVYNYFPRLRQRKSSQAGYTSGGEQQMCAIGRAMMSKPSMILLDEPSMGLAPQVVEEIFEIVRDLNTKEGVSFLLAEQNTNIALRYATYGYIMETGRIVMDGEASSLRENEDVKEFYLGVGGAERKSFREVKSYKRRKRWLS</sequence>
<evidence type="ECO:0000256" key="5">
    <source>
        <dbReference type="ARBA" id="ARBA00022970"/>
    </source>
</evidence>
<accession>A0A7W5Z3Z1</accession>
<dbReference type="InterPro" id="IPR003593">
    <property type="entry name" value="AAA+_ATPase"/>
</dbReference>
<evidence type="ECO:0000256" key="4">
    <source>
        <dbReference type="ARBA" id="ARBA00022840"/>
    </source>
</evidence>
<evidence type="ECO:0000256" key="3">
    <source>
        <dbReference type="ARBA" id="ARBA00022741"/>
    </source>
</evidence>
<protein>
    <submittedName>
        <fullName evidence="7">Branched-chain amino acid transport system ATP-binding protein</fullName>
    </submittedName>
</protein>